<evidence type="ECO:0000313" key="2">
    <source>
        <dbReference type="EMBL" id="MBB3194380.1"/>
    </source>
</evidence>
<evidence type="ECO:0000256" key="1">
    <source>
        <dbReference type="SAM" id="MobiDB-lite"/>
    </source>
</evidence>
<gene>
    <name evidence="2" type="ORF">FHS28_001765</name>
</gene>
<keyword evidence="3" id="KW-1185">Reference proteome</keyword>
<feature type="compositionally biased region" description="Polar residues" evidence="1">
    <location>
        <begin position="1"/>
        <end position="21"/>
    </location>
</feature>
<name>A0ABR6GQT3_9BURK</name>
<sequence>MKALSASSGFMSPTSSISRTAATRGPAPVSLLPQWLRRWLLVALTLLTASTAFAYNDDDGDWQIVNARYGTAQRNIDVTSRLKELAREDRSFKVRNELFREDPAVGDRKTLRIIAKGRNGEWRNFDYREGDWVDGSKFTGWSRGDWGHHDWNGSWDGPRPGSGGNGGYGNNNDGQDDGDWAILQARYGTADRNIDVTGRLKELARADRRFKLANELFREDPAVGARKTLRITARGRNGEIRNFDYREGDWVDGNNFTGWGRGNWGDGQWNGGWDGRPGGGYQQPRPEQSDNRLIINRATYGTGNRQLDVTDRIRYLSRGGVLDIKVNNSLADRDPAVGDTKWLKVYYQVGARGQERVADAREGTQLRIKP</sequence>
<dbReference type="EMBL" id="JACHXO010000002">
    <property type="protein sequence ID" value="MBB3194380.1"/>
    <property type="molecule type" value="Genomic_DNA"/>
</dbReference>
<comment type="caution">
    <text evidence="2">The sequence shown here is derived from an EMBL/GenBank/DDBJ whole genome shotgun (WGS) entry which is preliminary data.</text>
</comment>
<feature type="region of interest" description="Disordered" evidence="1">
    <location>
        <begin position="152"/>
        <end position="175"/>
    </location>
</feature>
<protein>
    <submittedName>
        <fullName evidence="2">Uncharacterized protein</fullName>
    </submittedName>
</protein>
<feature type="compositionally biased region" description="Gly residues" evidence="1">
    <location>
        <begin position="160"/>
        <end position="169"/>
    </location>
</feature>
<feature type="region of interest" description="Disordered" evidence="1">
    <location>
        <begin position="1"/>
        <end position="23"/>
    </location>
</feature>
<accession>A0ABR6GQT3</accession>
<dbReference type="Proteomes" id="UP000574369">
    <property type="component" value="Unassembled WGS sequence"/>
</dbReference>
<proteinExistence type="predicted"/>
<dbReference type="RefSeq" id="WP_184294415.1">
    <property type="nucleotide sequence ID" value="NZ_JACHXO010000002.1"/>
</dbReference>
<reference evidence="2 3" key="1">
    <citation type="submission" date="2020-08" db="EMBL/GenBank/DDBJ databases">
        <title>Genomic Encyclopedia of Type Strains, Phase III (KMG-III): the genomes of soil and plant-associated and newly described type strains.</title>
        <authorList>
            <person name="Whitman W."/>
        </authorList>
    </citation>
    <scope>NUCLEOTIDE SEQUENCE [LARGE SCALE GENOMIC DNA]</scope>
    <source>
        <strain evidence="2 3">CECT 7247</strain>
    </source>
</reference>
<organism evidence="2 3">
    <name type="scientific">Roseateles terrae</name>
    <dbReference type="NCBI Taxonomy" id="431060"/>
    <lineage>
        <taxon>Bacteria</taxon>
        <taxon>Pseudomonadati</taxon>
        <taxon>Pseudomonadota</taxon>
        <taxon>Betaproteobacteria</taxon>
        <taxon>Burkholderiales</taxon>
        <taxon>Sphaerotilaceae</taxon>
        <taxon>Roseateles</taxon>
    </lineage>
</organism>
<evidence type="ECO:0000313" key="3">
    <source>
        <dbReference type="Proteomes" id="UP000574369"/>
    </source>
</evidence>